<dbReference type="PaxDb" id="353153-Q4DCR4"/>
<feature type="transmembrane region" description="Helical" evidence="2">
    <location>
        <begin position="45"/>
        <end position="71"/>
    </location>
</feature>
<feature type="region of interest" description="Disordered" evidence="1">
    <location>
        <begin position="286"/>
        <end position="305"/>
    </location>
</feature>
<protein>
    <recommendedName>
        <fullName evidence="3">t-SNARE coiled-coil homology domain-containing protein</fullName>
    </recommendedName>
</protein>
<dbReference type="SMR" id="Q4DCR4"/>
<feature type="transmembrane region" description="Helical" evidence="2">
    <location>
        <begin position="92"/>
        <end position="117"/>
    </location>
</feature>
<dbReference type="Gene3D" id="1.20.5.110">
    <property type="match status" value="1"/>
</dbReference>
<dbReference type="AlphaFoldDB" id="Q4DCR4"/>
<dbReference type="eggNOG" id="ENOG502S6RF">
    <property type="taxonomic scope" value="Eukaryota"/>
</dbReference>
<keyword evidence="5" id="KW-1185">Reference proteome</keyword>
<dbReference type="PROSITE" id="PS50192">
    <property type="entry name" value="T_SNARE"/>
    <property type="match status" value="1"/>
</dbReference>
<dbReference type="RefSeq" id="XP_812165.1">
    <property type="nucleotide sequence ID" value="XM_807072.1"/>
</dbReference>
<feature type="region of interest" description="Disordered" evidence="1">
    <location>
        <begin position="195"/>
        <end position="237"/>
    </location>
</feature>
<evidence type="ECO:0000313" key="4">
    <source>
        <dbReference type="EMBL" id="EAN90314.1"/>
    </source>
</evidence>
<dbReference type="CDD" id="cd15841">
    <property type="entry name" value="SNARE_Qc"/>
    <property type="match status" value="1"/>
</dbReference>
<evidence type="ECO:0000259" key="3">
    <source>
        <dbReference type="PROSITE" id="PS50192"/>
    </source>
</evidence>
<evidence type="ECO:0000256" key="2">
    <source>
        <dbReference type="SAM" id="Phobius"/>
    </source>
</evidence>
<dbReference type="Proteomes" id="UP000002296">
    <property type="component" value="Unassembled WGS sequence"/>
</dbReference>
<organism evidence="4 5">
    <name type="scientific">Trypanosoma cruzi (strain CL Brener)</name>
    <dbReference type="NCBI Taxonomy" id="353153"/>
    <lineage>
        <taxon>Eukaryota</taxon>
        <taxon>Discoba</taxon>
        <taxon>Euglenozoa</taxon>
        <taxon>Kinetoplastea</taxon>
        <taxon>Metakinetoplastina</taxon>
        <taxon>Trypanosomatida</taxon>
        <taxon>Trypanosomatidae</taxon>
        <taxon>Trypanosoma</taxon>
        <taxon>Schizotrypanum</taxon>
    </lineage>
</organism>
<dbReference type="GeneID" id="3543266"/>
<comment type="caution">
    <text evidence="4">The sequence shown here is derived from an EMBL/GenBank/DDBJ whole genome shotgun (WGS) entry which is preliminary data.</text>
</comment>
<keyword evidence="2" id="KW-0812">Transmembrane</keyword>
<dbReference type="SUPFAM" id="SSF58038">
    <property type="entry name" value="SNARE fusion complex"/>
    <property type="match status" value="1"/>
</dbReference>
<proteinExistence type="predicted"/>
<dbReference type="InterPro" id="IPR000727">
    <property type="entry name" value="T_SNARE_dom"/>
</dbReference>
<dbReference type="EMBL" id="AAHK01000646">
    <property type="protein sequence ID" value="EAN90314.1"/>
    <property type="molecule type" value="Genomic_DNA"/>
</dbReference>
<feature type="domain" description="T-SNARE coiled-coil homology" evidence="3">
    <location>
        <begin position="379"/>
        <end position="431"/>
    </location>
</feature>
<dbReference type="InParanoid" id="Q4DCR4"/>
<evidence type="ECO:0000256" key="1">
    <source>
        <dbReference type="SAM" id="MobiDB-lite"/>
    </source>
</evidence>
<dbReference type="KEGG" id="tcr:510305.40"/>
<sequence>MHVIIFWQIFFFFAFCPCMWVDGWMEGLGVCRKFPFLFCSLHFFFFPFFFLLHVCAFVCICVGRISGYFHQKEGKKKKTGRRREEKRTKGKVNFFKIYFCLFTQRFSVVFCFFFFFFNYCLSSRHHPSFSFFSFPPFSIALPHRCEMSTAPGGAVDDEIQSRLSKLSVYKRAEYHCVEGIAALRESLRDVVRLEGEESGTNDHGASKAVHNSSGSTSGGGGRAELAKARQAARRAHQQLDKLAKEAQRAARREDGGCDADMKELMRHVESAKRWYRECFRVVPPIEGGYERQGDTGGAPGLDDDLHARQCTQHGATSMTTPLLAANFNDVNSNIHNGRDGVTSSRNASVTAPQPTVSDEEFLLFLDQVRRNDELADVALDRISHGLSRLHENALNVTSELRTQEGLLVAVEEKVETTHANLSVLNKRLRKFLAEKNKCDCFMYAFCCALLLGVVAAIAVLLKK</sequence>
<feature type="transmembrane region" description="Helical" evidence="2">
    <location>
        <begin position="5"/>
        <end position="25"/>
    </location>
</feature>
<keyword evidence="2" id="KW-0472">Membrane</keyword>
<gene>
    <name evidence="4" type="ORF">Tc00.1047053510305.40</name>
</gene>
<accession>Q4DCR4</accession>
<reference evidence="4 5" key="1">
    <citation type="journal article" date="2005" name="Science">
        <title>The genome sequence of Trypanosoma cruzi, etiologic agent of Chagas disease.</title>
        <authorList>
            <person name="El-Sayed N.M."/>
            <person name="Myler P.J."/>
            <person name="Bartholomeu D.C."/>
            <person name="Nilsson D."/>
            <person name="Aggarwal G."/>
            <person name="Tran A.N."/>
            <person name="Ghedin E."/>
            <person name="Worthey E.A."/>
            <person name="Delcher A.L."/>
            <person name="Blandin G."/>
            <person name="Westenberger S.J."/>
            <person name="Caler E."/>
            <person name="Cerqueira G.C."/>
            <person name="Branche C."/>
            <person name="Haas B."/>
            <person name="Anupama A."/>
            <person name="Arner E."/>
            <person name="Aslund L."/>
            <person name="Attipoe P."/>
            <person name="Bontempi E."/>
            <person name="Bringaud F."/>
            <person name="Burton P."/>
            <person name="Cadag E."/>
            <person name="Campbell D.A."/>
            <person name="Carrington M."/>
            <person name="Crabtree J."/>
            <person name="Darban H."/>
            <person name="da Silveira J.F."/>
            <person name="de Jong P."/>
            <person name="Edwards K."/>
            <person name="Englund P.T."/>
            <person name="Fazelina G."/>
            <person name="Feldblyum T."/>
            <person name="Ferella M."/>
            <person name="Frasch A.C."/>
            <person name="Gull K."/>
            <person name="Horn D."/>
            <person name="Hou L."/>
            <person name="Huang Y."/>
            <person name="Kindlund E."/>
            <person name="Klingbeil M."/>
            <person name="Kluge S."/>
            <person name="Koo H."/>
            <person name="Lacerda D."/>
            <person name="Levin M.J."/>
            <person name="Lorenzi H."/>
            <person name="Louie T."/>
            <person name="Machado C.R."/>
            <person name="McCulloch R."/>
            <person name="McKenna A."/>
            <person name="Mizuno Y."/>
            <person name="Mottram J.C."/>
            <person name="Nelson S."/>
            <person name="Ochaya S."/>
            <person name="Osoegawa K."/>
            <person name="Pai G."/>
            <person name="Parsons M."/>
            <person name="Pentony M."/>
            <person name="Pettersson U."/>
            <person name="Pop M."/>
            <person name="Ramirez J.L."/>
            <person name="Rinta J."/>
            <person name="Robertson L."/>
            <person name="Salzberg S.L."/>
            <person name="Sanchez D.O."/>
            <person name="Seyler A."/>
            <person name="Sharma R."/>
            <person name="Shetty J."/>
            <person name="Simpson A.J."/>
            <person name="Sisk E."/>
            <person name="Tammi M.T."/>
            <person name="Tarleton R."/>
            <person name="Teixeira S."/>
            <person name="Van Aken S."/>
            <person name="Vogt C."/>
            <person name="Ward P.N."/>
            <person name="Wickstead B."/>
            <person name="Wortman J."/>
            <person name="White O."/>
            <person name="Fraser C.M."/>
            <person name="Stuart K.D."/>
            <person name="Andersson B."/>
        </authorList>
    </citation>
    <scope>NUCLEOTIDE SEQUENCE [LARGE SCALE GENOMIC DNA]</scope>
    <source>
        <strain evidence="4 5">CL Brener</strain>
    </source>
</reference>
<evidence type="ECO:0000313" key="5">
    <source>
        <dbReference type="Proteomes" id="UP000002296"/>
    </source>
</evidence>
<feature type="transmembrane region" description="Helical" evidence="2">
    <location>
        <begin position="441"/>
        <end position="461"/>
    </location>
</feature>
<keyword evidence="2" id="KW-1133">Transmembrane helix</keyword>
<dbReference type="OMA" id="CEMSTAP"/>
<name>Q4DCR4_TRYCC</name>